<evidence type="ECO:0000256" key="1">
    <source>
        <dbReference type="ARBA" id="ARBA00004429"/>
    </source>
</evidence>
<dbReference type="PANTHER" id="PTHR43357:SF4">
    <property type="entry name" value="INNER MEMBRANE ABC TRANSPORTER PERMEASE PROTEIN YDCV"/>
    <property type="match status" value="1"/>
</dbReference>
<dbReference type="CDD" id="cd06261">
    <property type="entry name" value="TM_PBP2"/>
    <property type="match status" value="2"/>
</dbReference>
<name>A0ABQ0AU35_9FIRM</name>
<feature type="transmembrane region" description="Helical" evidence="8">
    <location>
        <begin position="539"/>
        <end position="559"/>
    </location>
</feature>
<dbReference type="RefSeq" id="WP_390469248.1">
    <property type="nucleotide sequence ID" value="NZ_BAABXL010000001.1"/>
</dbReference>
<reference evidence="10 11" key="1">
    <citation type="submission" date="2024-04" db="EMBL/GenBank/DDBJ databases">
        <title>Defined microbial consortia suppress multidrug-resistant proinflammatory Enterobacteriaceae via ecological control.</title>
        <authorList>
            <person name="Furuichi M."/>
            <person name="Kawaguchi T."/>
            <person name="Pust M."/>
            <person name="Yasuma K."/>
            <person name="Plichta D."/>
            <person name="Hasegawa N."/>
            <person name="Ohya T."/>
            <person name="Bhattarai S."/>
            <person name="Sasajima S."/>
            <person name="Aoto Y."/>
            <person name="Tuganbaev T."/>
            <person name="Yaginuma M."/>
            <person name="Ueda M."/>
            <person name="Okahashi N."/>
            <person name="Amafuji K."/>
            <person name="Kiridooshi Y."/>
            <person name="Sugita K."/>
            <person name="Strazar M."/>
            <person name="Skelly A."/>
            <person name="Suda W."/>
            <person name="Hattori M."/>
            <person name="Nakamoto N."/>
            <person name="Caballero S."/>
            <person name="Norman J."/>
            <person name="Olle B."/>
            <person name="Tanoue T."/>
            <person name="Arita M."/>
            <person name="Bucci V."/>
            <person name="Atarashi K."/>
            <person name="Xavier R."/>
            <person name="Honda K."/>
        </authorList>
    </citation>
    <scope>NUCLEOTIDE SEQUENCE [LARGE SCALE GENOMIC DNA]</scope>
    <source>
        <strain evidence="11">f13</strain>
    </source>
</reference>
<sequence length="585" mass="64671">MKGKQSKKPLNIQSLILKLAVAWALIAFVVYPNVNLLLGIFFQDGTFSSDAVEKVFKSARAIKSLKNSFVLAVTLAVTVNVVGTLSVLFTEYWEIKGAKILKLAYMSSLIYGGVVLVSGYKYVYGANGLITKLLLQIFPDMNPGWFTGYGAVVFVMTFSCTQNHMMFLKNALHGIDYYTVEAAKNMGASGKDIFFKIVFPVLKPTFFAITILTFLTGLGAMSAPLIVGGENFQTINPMIITFSRSSSSRDVAALLAILLGLATILLLAIFSRIEKNGNYVSVSKTKAKLKKQKISQPVLNLLAHVTAWAMFAVYVIPMVLVVVYSFCDSLTIKTGDLSLQSFTLENYRKLFTSLEAIKPYLVSIVYSMLASVTAVAMAVICARFVRKAAHKFDKAFEWGMLIPWLLPSTLIALGLSTTYGERHLILFNQVLVGTIVLMLAGYIVVKLPFSYRMVKAAFFSIDDDLEEAAKCMGAGTFYTMIKVILPVMMPALMSVVILSFNGMLSDYDLSVFLYHPLYQPLGIVIKAASDESASIDARAMSFVYTVVLMALSFITLYFGQGNGMEKIKRWKQKRLEKKVIRQLQG</sequence>
<comment type="similarity">
    <text evidence="8">Belongs to the binding-protein-dependent transport system permease family.</text>
</comment>
<keyword evidence="4" id="KW-0997">Cell inner membrane</keyword>
<evidence type="ECO:0000256" key="4">
    <source>
        <dbReference type="ARBA" id="ARBA00022519"/>
    </source>
</evidence>
<feature type="transmembrane region" description="Helical" evidence="8">
    <location>
        <begin position="398"/>
        <end position="419"/>
    </location>
</feature>
<feature type="transmembrane region" description="Helical" evidence="8">
    <location>
        <begin position="206"/>
        <end position="227"/>
    </location>
</feature>
<accession>A0ABQ0AU35</accession>
<dbReference type="Pfam" id="PF00528">
    <property type="entry name" value="BPD_transp_1"/>
    <property type="match status" value="2"/>
</dbReference>
<keyword evidence="3" id="KW-1003">Cell membrane</keyword>
<feature type="transmembrane region" description="Helical" evidence="8">
    <location>
        <begin position="251"/>
        <end position="270"/>
    </location>
</feature>
<organism evidence="10 11">
    <name type="scientific">Enterocloster alcoholdehydrogenati</name>
    <dbReference type="NCBI Taxonomy" id="2547410"/>
    <lineage>
        <taxon>Bacteria</taxon>
        <taxon>Bacillati</taxon>
        <taxon>Bacillota</taxon>
        <taxon>Clostridia</taxon>
        <taxon>Lachnospirales</taxon>
        <taxon>Lachnospiraceae</taxon>
        <taxon>Enterocloster</taxon>
    </lineage>
</organism>
<keyword evidence="11" id="KW-1185">Reference proteome</keyword>
<keyword evidence="5 8" id="KW-0812">Transmembrane</keyword>
<feature type="transmembrane region" description="Helical" evidence="8">
    <location>
        <begin position="483"/>
        <end position="504"/>
    </location>
</feature>
<gene>
    <name evidence="10" type="ORF">F130042H8_06040</name>
</gene>
<feature type="transmembrane region" description="Helical" evidence="8">
    <location>
        <begin position="143"/>
        <end position="161"/>
    </location>
</feature>
<feature type="transmembrane region" description="Helical" evidence="8">
    <location>
        <begin position="298"/>
        <end position="326"/>
    </location>
</feature>
<evidence type="ECO:0000313" key="10">
    <source>
        <dbReference type="EMBL" id="GAA6267544.1"/>
    </source>
</evidence>
<dbReference type="Gene3D" id="1.10.3720.10">
    <property type="entry name" value="MetI-like"/>
    <property type="match status" value="2"/>
</dbReference>
<comment type="caution">
    <text evidence="10">The sequence shown here is derived from an EMBL/GenBank/DDBJ whole genome shotgun (WGS) entry which is preliminary data.</text>
</comment>
<keyword evidence="2 8" id="KW-0813">Transport</keyword>
<evidence type="ECO:0000256" key="2">
    <source>
        <dbReference type="ARBA" id="ARBA00022448"/>
    </source>
</evidence>
<dbReference type="SUPFAM" id="SSF161098">
    <property type="entry name" value="MetI-like"/>
    <property type="match status" value="2"/>
</dbReference>
<evidence type="ECO:0000313" key="11">
    <source>
        <dbReference type="Proteomes" id="UP001600894"/>
    </source>
</evidence>
<feature type="transmembrane region" description="Helical" evidence="8">
    <location>
        <begin position="12"/>
        <end position="31"/>
    </location>
</feature>
<evidence type="ECO:0000256" key="8">
    <source>
        <dbReference type="RuleBase" id="RU363032"/>
    </source>
</evidence>
<evidence type="ECO:0000256" key="3">
    <source>
        <dbReference type="ARBA" id="ARBA00022475"/>
    </source>
</evidence>
<feature type="transmembrane region" description="Helical" evidence="8">
    <location>
        <begin position="69"/>
        <end position="91"/>
    </location>
</feature>
<evidence type="ECO:0000259" key="9">
    <source>
        <dbReference type="PROSITE" id="PS50928"/>
    </source>
</evidence>
<feature type="transmembrane region" description="Helical" evidence="8">
    <location>
        <begin position="425"/>
        <end position="445"/>
    </location>
</feature>
<keyword evidence="6 8" id="KW-1133">Transmembrane helix</keyword>
<proteinExistence type="inferred from homology"/>
<dbReference type="PROSITE" id="PS50928">
    <property type="entry name" value="ABC_TM1"/>
    <property type="match status" value="2"/>
</dbReference>
<feature type="transmembrane region" description="Helical" evidence="8">
    <location>
        <begin position="360"/>
        <end position="386"/>
    </location>
</feature>
<evidence type="ECO:0000256" key="5">
    <source>
        <dbReference type="ARBA" id="ARBA00022692"/>
    </source>
</evidence>
<comment type="subcellular location">
    <subcellularLocation>
        <location evidence="1">Cell inner membrane</location>
        <topology evidence="1">Multi-pass membrane protein</topology>
    </subcellularLocation>
    <subcellularLocation>
        <location evidence="8">Cell membrane</location>
        <topology evidence="8">Multi-pass membrane protein</topology>
    </subcellularLocation>
</comment>
<dbReference type="InterPro" id="IPR035906">
    <property type="entry name" value="MetI-like_sf"/>
</dbReference>
<dbReference type="Proteomes" id="UP001600894">
    <property type="component" value="Unassembled WGS sequence"/>
</dbReference>
<dbReference type="EMBL" id="BAABXL010000001">
    <property type="protein sequence ID" value="GAA6267544.1"/>
    <property type="molecule type" value="Genomic_DNA"/>
</dbReference>
<feature type="transmembrane region" description="Helical" evidence="8">
    <location>
        <begin position="103"/>
        <end position="123"/>
    </location>
</feature>
<dbReference type="InterPro" id="IPR000515">
    <property type="entry name" value="MetI-like"/>
</dbReference>
<protein>
    <submittedName>
        <fullName evidence="10">Iron ABC transporter permease</fullName>
    </submittedName>
</protein>
<evidence type="ECO:0000256" key="6">
    <source>
        <dbReference type="ARBA" id="ARBA00022989"/>
    </source>
</evidence>
<feature type="domain" description="ABC transmembrane type-1" evidence="9">
    <location>
        <begin position="65"/>
        <end position="270"/>
    </location>
</feature>
<dbReference type="PANTHER" id="PTHR43357">
    <property type="entry name" value="INNER MEMBRANE ABC TRANSPORTER PERMEASE PROTEIN YDCV"/>
    <property type="match status" value="1"/>
</dbReference>
<feature type="domain" description="ABC transmembrane type-1" evidence="9">
    <location>
        <begin position="360"/>
        <end position="555"/>
    </location>
</feature>
<evidence type="ECO:0000256" key="7">
    <source>
        <dbReference type="ARBA" id="ARBA00023136"/>
    </source>
</evidence>
<keyword evidence="7 8" id="KW-0472">Membrane</keyword>